<dbReference type="GO" id="GO:0016757">
    <property type="term" value="F:glycosyltransferase activity"/>
    <property type="evidence" value="ECO:0007669"/>
    <property type="project" value="UniProtKB-KW"/>
</dbReference>
<proteinExistence type="predicted"/>
<evidence type="ECO:0000313" key="3">
    <source>
        <dbReference type="EMBL" id="MEK9514030.1"/>
    </source>
</evidence>
<name>A0ABU9ETP5_LIMFS</name>
<comment type="caution">
    <text evidence="3">The sequence shown here is derived from an EMBL/GenBank/DDBJ whole genome shotgun (WGS) entry which is preliminary data.</text>
</comment>
<evidence type="ECO:0000259" key="2">
    <source>
        <dbReference type="Pfam" id="PF00534"/>
    </source>
</evidence>
<evidence type="ECO:0000256" key="1">
    <source>
        <dbReference type="ARBA" id="ARBA00022679"/>
    </source>
</evidence>
<dbReference type="PANTHER" id="PTHR46401:SF2">
    <property type="entry name" value="GLYCOSYLTRANSFERASE WBBK-RELATED"/>
    <property type="match status" value="1"/>
</dbReference>
<keyword evidence="1 3" id="KW-0808">Transferase</keyword>
<dbReference type="CDD" id="cd03801">
    <property type="entry name" value="GT4_PimA-like"/>
    <property type="match status" value="1"/>
</dbReference>
<dbReference type="PANTHER" id="PTHR46401">
    <property type="entry name" value="GLYCOSYLTRANSFERASE WBBK-RELATED"/>
    <property type="match status" value="1"/>
</dbReference>
<dbReference type="EC" id="2.4.-.-" evidence="3"/>
<dbReference type="Gene3D" id="3.40.50.2000">
    <property type="entry name" value="Glycogen Phosphorylase B"/>
    <property type="match status" value="2"/>
</dbReference>
<dbReference type="Proteomes" id="UP001387447">
    <property type="component" value="Unassembled WGS sequence"/>
</dbReference>
<sequence>MKVSVVVSDLSSSGAGRWGGGVRPFLLAKALQKMHCEVEIVGFCPPDQQGLISSTDLKIIAIPSYPSYPRFFASAQKLLSHITGDIIYAYKVKMTSLGLSWLKKSLNPSRKLILDIDDWELSWSGGDKWRYKPSVRNIARDILKSDGAFRQPDHRVYLKWAENFVSKADAVTIHTQFLQNRFGGIYLPNGKDTELFDPSLYNPQISREKYGLSDYRILMFPGAPRPYKGVEDVLIALDTLNQPDLRLVIVGGSPYDDYDRQLTEKWGRWIIQLPKSSHTAMPEIVAAAHIIVVPQRETPATLAQFPLKLTDGMAMAKPIIATKVGDIPQILADTGYLVSPSSPSEIAEKIEFIFQDLPASTELGNRARQRCIKYYSIETMTDILSNLLVSLSD</sequence>
<reference evidence="3 4" key="1">
    <citation type="journal article" date="2024" name="Front. Microbiol.">
        <title>Transcriptomic insights into the dominance of two phototrophs throughout the water column of a tropical hypersaline-alkaline crater lake (Dziani Dzaha, Mayotte).</title>
        <authorList>
            <person name="Duperron S."/>
            <person name="Halary S."/>
            <person name="Bouly J.-P."/>
            <person name="Roussel T."/>
            <person name="Hugoni M."/>
            <person name="Bruto M."/>
            <person name="Oger P."/>
            <person name="Duval C."/>
            <person name="Woo A."/>
            <person name="Jezequiel D."/>
            <person name="Ader M."/>
            <person name="Leboulanger C."/>
            <person name="Agogue H."/>
            <person name="Grossi V."/>
            <person name="Trousselier M."/>
            <person name="Bernard C."/>
        </authorList>
    </citation>
    <scope>NUCLEOTIDE SEQUENCE [LARGE SCALE GENOMIC DNA]</scope>
    <source>
        <strain evidence="3 4">PMC 851.14</strain>
    </source>
</reference>
<accession>A0ABU9ETP5</accession>
<evidence type="ECO:0000313" key="4">
    <source>
        <dbReference type="Proteomes" id="UP001387447"/>
    </source>
</evidence>
<dbReference type="InterPro" id="IPR001296">
    <property type="entry name" value="Glyco_trans_1"/>
</dbReference>
<dbReference type="EMBL" id="JBBWYZ010000018">
    <property type="protein sequence ID" value="MEK9514030.1"/>
    <property type="molecule type" value="Genomic_DNA"/>
</dbReference>
<feature type="domain" description="Glycosyl transferase family 1" evidence="2">
    <location>
        <begin position="206"/>
        <end position="370"/>
    </location>
</feature>
<dbReference type="Pfam" id="PF00534">
    <property type="entry name" value="Glycos_transf_1"/>
    <property type="match status" value="1"/>
</dbReference>
<gene>
    <name evidence="3" type="ORF">AAEJ74_20735</name>
</gene>
<dbReference type="SUPFAM" id="SSF53756">
    <property type="entry name" value="UDP-Glycosyltransferase/glycogen phosphorylase"/>
    <property type="match status" value="1"/>
</dbReference>
<protein>
    <submittedName>
        <fullName evidence="3">Glycosyltransferase family 4 protein</fullName>
        <ecNumber evidence="3">2.4.-.-</ecNumber>
    </submittedName>
</protein>
<dbReference type="RefSeq" id="WP_315664096.1">
    <property type="nucleotide sequence ID" value="NZ_JBBWYZ010000018.1"/>
</dbReference>
<organism evidence="3 4">
    <name type="scientific">Limnospira fusiformis PMC 851.14</name>
    <dbReference type="NCBI Taxonomy" id="2219512"/>
    <lineage>
        <taxon>Bacteria</taxon>
        <taxon>Bacillati</taxon>
        <taxon>Cyanobacteriota</taxon>
        <taxon>Cyanophyceae</taxon>
        <taxon>Oscillatoriophycideae</taxon>
        <taxon>Oscillatoriales</taxon>
        <taxon>Sirenicapillariaceae</taxon>
        <taxon>Limnospira</taxon>
    </lineage>
</organism>
<keyword evidence="4" id="KW-1185">Reference proteome</keyword>
<keyword evidence="3" id="KW-0328">Glycosyltransferase</keyword>